<feature type="transmembrane region" description="Helical" evidence="4">
    <location>
        <begin position="16"/>
        <end position="37"/>
    </location>
</feature>
<dbReference type="PANTHER" id="PTHR32303:SF4">
    <property type="entry name" value="QUINOPROTEIN GLUCOSE DEHYDROGENASE"/>
    <property type="match status" value="1"/>
</dbReference>
<dbReference type="GO" id="GO:0047519">
    <property type="term" value="F:quinate dehydrogenase (quinone) activity"/>
    <property type="evidence" value="ECO:0007669"/>
    <property type="project" value="UniProtKB-EC"/>
</dbReference>
<comment type="cofactor">
    <cofactor evidence="1">
        <name>pyrroloquinoline quinone</name>
        <dbReference type="ChEBI" id="CHEBI:58442"/>
    </cofactor>
</comment>
<dbReference type="EMBL" id="UGMG01000001">
    <property type="protein sequence ID" value="STV58553.1"/>
    <property type="molecule type" value="Genomic_DNA"/>
</dbReference>
<reference evidence="6 7" key="1">
    <citation type="submission" date="2018-06" db="EMBL/GenBank/DDBJ databases">
        <authorList>
            <consortium name="Pathogen Informatics"/>
            <person name="Doyle S."/>
        </authorList>
    </citation>
    <scope>NUCLEOTIDE SEQUENCE [LARGE SCALE GENOMIC DNA]</scope>
    <source>
        <strain evidence="6 7">NCTC11679</strain>
    </source>
</reference>
<keyword evidence="4" id="KW-0812">Transmembrane</keyword>
<sequence>MATGNAPRGFPRILQWLLAGLMLIIGLAVGILGAKLALVGGTLYFALMGVVMVIAAVLIFRNRRGGILLYAVAFIASVIWAISDAGWNYWPLFSRLFALGVLAFLAALVWPFLASPPAKKGPAYGVAAVLAVALAVSFGWMFKSAPLVSATEAVPVKPVAPGEQQKNWAHWGNTTHGDRFAALDQINKQNVNQLQVAWVAHTGDIPQSNGSGAEDQNTPLQIGDTLYVCTPYSKVLALDVDSGKEKWRYDSKSSSPNWQRCRGLGYYEDSQAQTAPAAGTQPAACSRRLFLPTIDARLIAIDADTGKTVRKLRRSRYCRPQRRHG</sequence>
<organism evidence="6 7">
    <name type="scientific">Klebsiella pneumoniae</name>
    <dbReference type="NCBI Taxonomy" id="573"/>
    <lineage>
        <taxon>Bacteria</taxon>
        <taxon>Pseudomonadati</taxon>
        <taxon>Pseudomonadota</taxon>
        <taxon>Gammaproteobacteria</taxon>
        <taxon>Enterobacterales</taxon>
        <taxon>Enterobacteriaceae</taxon>
        <taxon>Klebsiella/Raoultella group</taxon>
        <taxon>Klebsiella</taxon>
        <taxon>Klebsiella pneumoniae complex</taxon>
    </lineage>
</organism>
<feature type="transmembrane region" description="Helical" evidence="4">
    <location>
        <begin position="121"/>
        <end position="142"/>
    </location>
</feature>
<evidence type="ECO:0000256" key="3">
    <source>
        <dbReference type="ARBA" id="ARBA00023002"/>
    </source>
</evidence>
<dbReference type="Gene3D" id="2.140.10.10">
    <property type="entry name" value="Quinoprotein alcohol dehydrogenase-like superfamily"/>
    <property type="match status" value="1"/>
</dbReference>
<feature type="domain" description="Pyrrolo-quinoline quinone repeat" evidence="5">
    <location>
        <begin position="168"/>
        <end position="310"/>
    </location>
</feature>
<evidence type="ECO:0000256" key="4">
    <source>
        <dbReference type="SAM" id="Phobius"/>
    </source>
</evidence>
<accession>A0A378C166</accession>
<protein>
    <submittedName>
        <fullName evidence="6">Glucose dehydrogenase</fullName>
        <ecNumber evidence="6">1.1.5.8</ecNumber>
    </submittedName>
</protein>
<dbReference type="Proteomes" id="UP000255239">
    <property type="component" value="Unassembled WGS sequence"/>
</dbReference>
<dbReference type="InterPro" id="IPR002372">
    <property type="entry name" value="PQQ_rpt_dom"/>
</dbReference>
<dbReference type="InterPro" id="IPR018391">
    <property type="entry name" value="PQQ_b-propeller_rpt"/>
</dbReference>
<name>A0A378C166_KLEPN</name>
<keyword evidence="4" id="KW-1133">Transmembrane helix</keyword>
<dbReference type="SMART" id="SM00564">
    <property type="entry name" value="PQQ"/>
    <property type="match status" value="2"/>
</dbReference>
<evidence type="ECO:0000256" key="2">
    <source>
        <dbReference type="ARBA" id="ARBA00008156"/>
    </source>
</evidence>
<feature type="transmembrane region" description="Helical" evidence="4">
    <location>
        <begin position="96"/>
        <end position="114"/>
    </location>
</feature>
<dbReference type="EC" id="1.1.5.8" evidence="6"/>
<gene>
    <name evidence="6" type="primary">quiA_2</name>
    <name evidence="6" type="ORF">NCTC11679_02429</name>
</gene>
<comment type="similarity">
    <text evidence="2">Belongs to the bacterial PQQ dehydrogenase family.</text>
</comment>
<feature type="transmembrane region" description="Helical" evidence="4">
    <location>
        <begin position="43"/>
        <end position="60"/>
    </location>
</feature>
<dbReference type="PANTHER" id="PTHR32303">
    <property type="entry name" value="QUINOPROTEIN ALCOHOL DEHYDROGENASE (CYTOCHROME C)"/>
    <property type="match status" value="1"/>
</dbReference>
<dbReference type="SUPFAM" id="SSF50998">
    <property type="entry name" value="Quinoprotein alcohol dehydrogenase-like"/>
    <property type="match status" value="1"/>
</dbReference>
<evidence type="ECO:0000313" key="6">
    <source>
        <dbReference type="EMBL" id="STV58553.1"/>
    </source>
</evidence>
<dbReference type="Pfam" id="PF01011">
    <property type="entry name" value="PQQ"/>
    <property type="match status" value="1"/>
</dbReference>
<evidence type="ECO:0000259" key="5">
    <source>
        <dbReference type="Pfam" id="PF01011"/>
    </source>
</evidence>
<keyword evidence="3 6" id="KW-0560">Oxidoreductase</keyword>
<evidence type="ECO:0000313" key="7">
    <source>
        <dbReference type="Proteomes" id="UP000255239"/>
    </source>
</evidence>
<dbReference type="InterPro" id="IPR011047">
    <property type="entry name" value="Quinoprotein_ADH-like_sf"/>
</dbReference>
<proteinExistence type="inferred from homology"/>
<evidence type="ECO:0000256" key="1">
    <source>
        <dbReference type="ARBA" id="ARBA00001931"/>
    </source>
</evidence>
<feature type="transmembrane region" description="Helical" evidence="4">
    <location>
        <begin position="67"/>
        <end position="90"/>
    </location>
</feature>
<dbReference type="AlphaFoldDB" id="A0A378C166"/>
<keyword evidence="4" id="KW-0472">Membrane</keyword>